<feature type="transmembrane region" description="Helical" evidence="9">
    <location>
        <begin position="181"/>
        <end position="204"/>
    </location>
</feature>
<comment type="caution">
    <text evidence="12">The sequence shown here is derived from an EMBL/GenBank/DDBJ whole genome shotgun (WGS) entry which is preliminary data.</text>
</comment>
<evidence type="ECO:0000313" key="13">
    <source>
        <dbReference type="Proteomes" id="UP000694308"/>
    </source>
</evidence>
<evidence type="ECO:0000256" key="8">
    <source>
        <dbReference type="RuleBase" id="RU003983"/>
    </source>
</evidence>
<keyword evidence="4 7" id="KW-0862">Zinc</keyword>
<evidence type="ECO:0000256" key="7">
    <source>
        <dbReference type="PIRSR" id="PIRSR627057-2"/>
    </source>
</evidence>
<keyword evidence="9" id="KW-1133">Transmembrane helix</keyword>
<keyword evidence="2 7" id="KW-0479">Metal-binding</keyword>
<keyword evidence="5 8" id="KW-0482">Metalloprotease</keyword>
<name>A0A949TYL1_9CLOT</name>
<sequence>MKKELRILIVIFICLMIGFLFSLKVTEEQNDKNLIQNYTYSSQNSVDKDNYIAKPSEKAIEYQNKKVAVWVTRIILSIAIPALFLFTGFSSRIRNYIQNRSRIFLFIIIAYFILYYAISTLISLPLDYYSGYILKHLYGLSNQTFAKWFEDYLKSFVITLIAGSLFIWIPYVLIKKSPSHWWLYLGMLLIPVMFFVTLISPVYIDPIFNKYEKMQDSNLENKIYEEINRTTIENCKVYQVNKSVDTKEMNAYMTGVFNTKRIVLWDTTIKNLNQREILGIVAHEMGHYLMGHVWKAIIFAGVSSIFILYLINGSALWIISKSGGIFGFTKLHDIAALPLIVLLLNIFMFASAPISNAYSRYTEREADRFELELTKDNEATLSSTIKLHEESLILPTTGIIYKLWNYDHPTFQERVEFASKYKPWEENKPLKYKRYIK</sequence>
<feature type="binding site" evidence="7">
    <location>
        <position position="363"/>
    </location>
    <ligand>
        <name>Zn(2+)</name>
        <dbReference type="ChEBI" id="CHEBI:29105"/>
        <note>catalytic</note>
    </ligand>
</feature>
<dbReference type="PANTHER" id="PTHR10120">
    <property type="entry name" value="CAAX PRENYL PROTEASE 1"/>
    <property type="match status" value="1"/>
</dbReference>
<dbReference type="InterPro" id="IPR027057">
    <property type="entry name" value="CAXX_Prtase_1"/>
</dbReference>
<keyword evidence="9" id="KW-0472">Membrane</keyword>
<feature type="binding site" evidence="7">
    <location>
        <position position="283"/>
    </location>
    <ligand>
        <name>Zn(2+)</name>
        <dbReference type="ChEBI" id="CHEBI:29105"/>
        <note>catalytic</note>
    </ligand>
</feature>
<feature type="transmembrane region" description="Helical" evidence="9">
    <location>
        <begin position="152"/>
        <end position="174"/>
    </location>
</feature>
<evidence type="ECO:0000256" key="1">
    <source>
        <dbReference type="ARBA" id="ARBA00022670"/>
    </source>
</evidence>
<evidence type="ECO:0000256" key="3">
    <source>
        <dbReference type="ARBA" id="ARBA00022801"/>
    </source>
</evidence>
<keyword evidence="9" id="KW-0812">Transmembrane</keyword>
<dbReference type="EMBL" id="JAEEGC010000035">
    <property type="protein sequence ID" value="MBV7272909.1"/>
    <property type="molecule type" value="Genomic_DNA"/>
</dbReference>
<keyword evidence="3 8" id="KW-0378">Hydrolase</keyword>
<protein>
    <submittedName>
        <fullName evidence="12">M48 family metallopeptidase</fullName>
    </submittedName>
</protein>
<feature type="binding site" evidence="7">
    <location>
        <position position="287"/>
    </location>
    <ligand>
        <name>Zn(2+)</name>
        <dbReference type="ChEBI" id="CHEBI:29105"/>
        <note>catalytic</note>
    </ligand>
</feature>
<comment type="similarity">
    <text evidence="8">Belongs to the peptidase M48 family.</text>
</comment>
<evidence type="ECO:0000259" key="10">
    <source>
        <dbReference type="Pfam" id="PF01435"/>
    </source>
</evidence>
<keyword evidence="1 8" id="KW-0645">Protease</keyword>
<dbReference type="Pfam" id="PF01435">
    <property type="entry name" value="Peptidase_M48"/>
    <property type="match status" value="1"/>
</dbReference>
<dbReference type="CDD" id="cd07343">
    <property type="entry name" value="M48A_Zmpste24p_like"/>
    <property type="match status" value="1"/>
</dbReference>
<gene>
    <name evidence="12" type="ORF">I6U48_08285</name>
</gene>
<dbReference type="Proteomes" id="UP000694308">
    <property type="component" value="Unassembled WGS sequence"/>
</dbReference>
<reference evidence="12" key="1">
    <citation type="submission" date="2020-12" db="EMBL/GenBank/DDBJ databases">
        <title>Clostridium thailandense sp. nov., a novel acetogenic bacterium isolated from peat land soil in Thailand.</title>
        <authorList>
            <person name="Chaikitkaew S."/>
            <person name="Birkeland N.K."/>
        </authorList>
    </citation>
    <scope>NUCLEOTIDE SEQUENCE</scope>
    <source>
        <strain evidence="12">PL3</strain>
    </source>
</reference>
<feature type="active site" evidence="6">
    <location>
        <position position="284"/>
    </location>
</feature>
<dbReference type="RefSeq" id="WP_218319941.1">
    <property type="nucleotide sequence ID" value="NZ_JAEEGC010000035.1"/>
</dbReference>
<comment type="cofactor">
    <cofactor evidence="7 8">
        <name>Zn(2+)</name>
        <dbReference type="ChEBI" id="CHEBI:29105"/>
    </cofactor>
    <text evidence="7 8">Binds 1 zinc ion per subunit.</text>
</comment>
<feature type="domain" description="Peptidase M48" evidence="10">
    <location>
        <begin position="215"/>
        <end position="420"/>
    </location>
</feature>
<proteinExistence type="inferred from homology"/>
<feature type="transmembrane region" description="Helical" evidence="9">
    <location>
        <begin position="331"/>
        <end position="350"/>
    </location>
</feature>
<dbReference type="InterPro" id="IPR032456">
    <property type="entry name" value="Peptidase_M48_N"/>
</dbReference>
<accession>A0A949TYL1</accession>
<evidence type="ECO:0000313" key="12">
    <source>
        <dbReference type="EMBL" id="MBV7272909.1"/>
    </source>
</evidence>
<evidence type="ECO:0000256" key="4">
    <source>
        <dbReference type="ARBA" id="ARBA00022833"/>
    </source>
</evidence>
<dbReference type="Pfam" id="PF16491">
    <property type="entry name" value="Peptidase_M48_N"/>
    <property type="match status" value="1"/>
</dbReference>
<dbReference type="GO" id="GO:0004222">
    <property type="term" value="F:metalloendopeptidase activity"/>
    <property type="evidence" value="ECO:0007669"/>
    <property type="project" value="InterPro"/>
</dbReference>
<evidence type="ECO:0000259" key="11">
    <source>
        <dbReference type="Pfam" id="PF16491"/>
    </source>
</evidence>
<evidence type="ECO:0000256" key="5">
    <source>
        <dbReference type="ARBA" id="ARBA00023049"/>
    </source>
</evidence>
<feature type="transmembrane region" description="Helical" evidence="9">
    <location>
        <begin position="67"/>
        <end position="91"/>
    </location>
</feature>
<feature type="domain" description="CAAX prenyl protease 1 N-terminal" evidence="11">
    <location>
        <begin position="56"/>
        <end position="210"/>
    </location>
</feature>
<dbReference type="InterPro" id="IPR001915">
    <property type="entry name" value="Peptidase_M48"/>
</dbReference>
<evidence type="ECO:0000256" key="2">
    <source>
        <dbReference type="ARBA" id="ARBA00022723"/>
    </source>
</evidence>
<evidence type="ECO:0000256" key="9">
    <source>
        <dbReference type="SAM" id="Phobius"/>
    </source>
</evidence>
<evidence type="ECO:0000256" key="6">
    <source>
        <dbReference type="PIRSR" id="PIRSR627057-1"/>
    </source>
</evidence>
<dbReference type="AlphaFoldDB" id="A0A949TYL1"/>
<feature type="transmembrane region" description="Helical" evidence="9">
    <location>
        <begin position="103"/>
        <end position="124"/>
    </location>
</feature>
<keyword evidence="13" id="KW-1185">Reference proteome</keyword>
<feature type="transmembrane region" description="Helical" evidence="9">
    <location>
        <begin position="296"/>
        <end position="319"/>
    </location>
</feature>
<feature type="active site" description="Proton donor" evidence="6">
    <location>
        <position position="367"/>
    </location>
</feature>
<organism evidence="12 13">
    <name type="scientific">Clostridium thailandense</name>
    <dbReference type="NCBI Taxonomy" id="2794346"/>
    <lineage>
        <taxon>Bacteria</taxon>
        <taxon>Bacillati</taxon>
        <taxon>Bacillota</taxon>
        <taxon>Clostridia</taxon>
        <taxon>Eubacteriales</taxon>
        <taxon>Clostridiaceae</taxon>
        <taxon>Clostridium</taxon>
    </lineage>
</organism>
<dbReference type="GO" id="GO:0071586">
    <property type="term" value="P:CAAX-box protein processing"/>
    <property type="evidence" value="ECO:0007669"/>
    <property type="project" value="InterPro"/>
</dbReference>
<dbReference type="GO" id="GO:0046872">
    <property type="term" value="F:metal ion binding"/>
    <property type="evidence" value="ECO:0007669"/>
    <property type="project" value="UniProtKB-KW"/>
</dbReference>
<feature type="transmembrane region" description="Helical" evidence="9">
    <location>
        <begin position="7"/>
        <end position="25"/>
    </location>
</feature>